<dbReference type="Pfam" id="PF03808">
    <property type="entry name" value="Glyco_tran_WecG"/>
    <property type="match status" value="1"/>
</dbReference>
<evidence type="ECO:0000256" key="3">
    <source>
        <dbReference type="ARBA" id="ARBA00022944"/>
    </source>
</evidence>
<comment type="pathway">
    <text evidence="5">Cell wall biogenesis; teichoic acid biosynthesis.</text>
</comment>
<dbReference type="CDD" id="cd06533">
    <property type="entry name" value="Glyco_transf_WecG_TagA"/>
    <property type="match status" value="1"/>
</dbReference>
<dbReference type="GO" id="GO:0071555">
    <property type="term" value="P:cell wall organization"/>
    <property type="evidence" value="ECO:0007669"/>
    <property type="project" value="UniProtKB-KW"/>
</dbReference>
<comment type="catalytic activity">
    <reaction evidence="5">
        <text>UDP-N-acetyl-alpha-D-mannosamine + N-acetyl-alpha-D-glucosaminyl-di-trans,octa-cis-undecaprenyl diphosphate = N-acetyl-beta-D-mannosaminyl-(1-&gt;4)-N-acetyl-alpha-D-glucosaminyl di-trans,octa-cis-undecaprenyl diphosphate + UDP + H(+)</text>
        <dbReference type="Rhea" id="RHEA:16053"/>
        <dbReference type="ChEBI" id="CHEBI:15378"/>
        <dbReference type="ChEBI" id="CHEBI:58223"/>
        <dbReference type="ChEBI" id="CHEBI:62959"/>
        <dbReference type="ChEBI" id="CHEBI:68623"/>
        <dbReference type="ChEBI" id="CHEBI:132210"/>
        <dbReference type="EC" id="2.4.1.187"/>
    </reaction>
</comment>
<protein>
    <recommendedName>
        <fullName evidence="5">N-acetylglucosaminyldiphosphoundecaprenol N-acetyl-beta-D-mannosaminyltransferase</fullName>
        <ecNumber evidence="5">2.4.1.187</ecNumber>
    </recommendedName>
    <alternativeName>
        <fullName evidence="5">N-acetylmannosaminyltransferase</fullName>
    </alternativeName>
    <alternativeName>
        <fullName evidence="5">UDP-N-acetylmannosamine transferase</fullName>
    </alternativeName>
    <alternativeName>
        <fullName evidence="5">UDP-N-acetylmannosamine:N-acetylglucosaminyl pyrophosphorylundecaprenol N-acetylmannosaminyltransferase</fullName>
    </alternativeName>
</protein>
<dbReference type="Proteomes" id="UP000050969">
    <property type="component" value="Unassembled WGS sequence"/>
</dbReference>
<evidence type="ECO:0000313" key="7">
    <source>
        <dbReference type="Proteomes" id="UP000050969"/>
    </source>
</evidence>
<keyword evidence="2 5" id="KW-0808">Transferase</keyword>
<evidence type="ECO:0000256" key="2">
    <source>
        <dbReference type="ARBA" id="ARBA00022679"/>
    </source>
</evidence>
<dbReference type="GO" id="GO:0047244">
    <property type="term" value="F:N-acetylglucosaminyldiphosphoundecaprenol N-acetyl-beta-D-mannosaminyltransferase activity"/>
    <property type="evidence" value="ECO:0007669"/>
    <property type="project" value="UniProtKB-UniRule"/>
</dbReference>
<dbReference type="InterPro" id="IPR004629">
    <property type="entry name" value="WecG_TagA_CpsF"/>
</dbReference>
<dbReference type="NCBIfam" id="TIGR00696">
    <property type="entry name" value="wecG_tagA_cpsF"/>
    <property type="match status" value="1"/>
</dbReference>
<dbReference type="STRING" id="1293598.IV56_GL002001"/>
<evidence type="ECO:0000313" key="6">
    <source>
        <dbReference type="EMBL" id="KRO16002.1"/>
    </source>
</evidence>
<dbReference type="RefSeq" id="WP_054778066.1">
    <property type="nucleotide sequence ID" value="NZ_BBBX01000029.1"/>
</dbReference>
<comment type="function">
    <text evidence="5">Catalyzes the conversion of GlcNAc-PP-undecaprenol into ManNAc-GlcNAc-PP-undecaprenol, the first committed lipid intermediate in the de novo synthesis of teichoic acid.</text>
</comment>
<keyword evidence="3 5" id="KW-0777">Teichoic acid biosynthesis</keyword>
<gene>
    <name evidence="6" type="ORF">IV56_GL002001</name>
</gene>
<reference evidence="6 7" key="1">
    <citation type="journal article" date="2015" name="Genome Announc.">
        <title>Expanding the biotechnology potential of lactobacilli through comparative genomics of 213 strains and associated genera.</title>
        <authorList>
            <person name="Sun Z."/>
            <person name="Harris H.M."/>
            <person name="McCann A."/>
            <person name="Guo C."/>
            <person name="Argimon S."/>
            <person name="Zhang W."/>
            <person name="Yang X."/>
            <person name="Jeffery I.B."/>
            <person name="Cooney J.C."/>
            <person name="Kagawa T.F."/>
            <person name="Liu W."/>
            <person name="Song Y."/>
            <person name="Salvetti E."/>
            <person name="Wrobel A."/>
            <person name="Rasinkangas P."/>
            <person name="Parkhill J."/>
            <person name="Rea M.C."/>
            <person name="O'Sullivan O."/>
            <person name="Ritari J."/>
            <person name="Douillard F.P."/>
            <person name="Paul Ross R."/>
            <person name="Yang R."/>
            <person name="Briner A.E."/>
            <person name="Felis G.E."/>
            <person name="de Vos W.M."/>
            <person name="Barrangou R."/>
            <person name="Klaenhammer T.R."/>
            <person name="Caufield P.W."/>
            <person name="Cui Y."/>
            <person name="Zhang H."/>
            <person name="O'Toole P.W."/>
        </authorList>
    </citation>
    <scope>NUCLEOTIDE SEQUENCE [LARGE SCALE GENOMIC DNA]</scope>
    <source>
        <strain evidence="6 7">DSM 24301</strain>
    </source>
</reference>
<keyword evidence="4 5" id="KW-0961">Cell wall biogenesis/degradation</keyword>
<dbReference type="PANTHER" id="PTHR34136:SF1">
    <property type="entry name" value="UDP-N-ACETYL-D-MANNOSAMINURONIC ACID TRANSFERASE"/>
    <property type="match status" value="1"/>
</dbReference>
<dbReference type="EMBL" id="JQCE01000057">
    <property type="protein sequence ID" value="KRO16002.1"/>
    <property type="molecule type" value="Genomic_DNA"/>
</dbReference>
<dbReference type="HAMAP" id="MF_02070">
    <property type="entry name" value="TagA_TarA"/>
    <property type="match status" value="1"/>
</dbReference>
<evidence type="ECO:0000256" key="5">
    <source>
        <dbReference type="HAMAP-Rule" id="MF_02070"/>
    </source>
</evidence>
<dbReference type="InterPro" id="IPR034714">
    <property type="entry name" value="TagA_TarA"/>
</dbReference>
<accession>A0A0R2MUJ9</accession>
<dbReference type="EC" id="2.4.1.187" evidence="5"/>
<dbReference type="UniPathway" id="UPA00632"/>
<comment type="similarity">
    <text evidence="5">Belongs to the glycosyltransferase 26 family. TagA/TarA subfamily.</text>
</comment>
<dbReference type="PATRIC" id="fig|1293598.4.peg.2087"/>
<organism evidence="6 7">
    <name type="scientific">Lacticaseibacillus saniviri JCM 17471 = DSM 24301</name>
    <dbReference type="NCBI Taxonomy" id="1293598"/>
    <lineage>
        <taxon>Bacteria</taxon>
        <taxon>Bacillati</taxon>
        <taxon>Bacillota</taxon>
        <taxon>Bacilli</taxon>
        <taxon>Lactobacillales</taxon>
        <taxon>Lactobacillaceae</taxon>
        <taxon>Lacticaseibacillus</taxon>
    </lineage>
</organism>
<evidence type="ECO:0000256" key="4">
    <source>
        <dbReference type="ARBA" id="ARBA00023316"/>
    </source>
</evidence>
<dbReference type="OrthoDB" id="9771846at2"/>
<name>A0A0R2MUJ9_9LACO</name>
<sequence length="244" mass="27083">MTKVDVLGVKFDRQTMAEFMTTFTTRIAKHQGTFVVTANPEIVMFARKNPAFAQLLADKADFITADGIGVVRGAAMLNTPLPERVTGYDLMINLLEYAEEQQLKIALVGAKASVNQQAAEKVQTNYPHIKIVYTHDGYFDLSDTSVQQDLIASQPDMVFAALGFPKQEQFLAAIQPALPAAYLMGVGGSFDVLSGTVKRAPKLFQQLHLEWFYRLLKQPSRIGRMAELPRFLQAVKQQAKKGQS</sequence>
<keyword evidence="1 5" id="KW-0328">Glycosyltransferase</keyword>
<proteinExistence type="inferred from homology"/>
<dbReference type="AlphaFoldDB" id="A0A0R2MUJ9"/>
<evidence type="ECO:0000256" key="1">
    <source>
        <dbReference type="ARBA" id="ARBA00022676"/>
    </source>
</evidence>
<dbReference type="PANTHER" id="PTHR34136">
    <property type="match status" value="1"/>
</dbReference>
<dbReference type="GO" id="GO:0019350">
    <property type="term" value="P:teichoic acid biosynthetic process"/>
    <property type="evidence" value="ECO:0007669"/>
    <property type="project" value="UniProtKB-UniRule"/>
</dbReference>
<comment type="caution">
    <text evidence="6">The sequence shown here is derived from an EMBL/GenBank/DDBJ whole genome shotgun (WGS) entry which is preliminary data.</text>
</comment>
<keyword evidence="7" id="KW-1185">Reference proteome</keyword>